<reference evidence="1 2" key="1">
    <citation type="submission" date="2016-06" db="EMBL/GenBank/DDBJ databases">
        <title>Comparative genomics of the ectomycorrhizal sister species Rhizopogon vinicolor and Rhizopogon vesiculosus (Basidiomycota: Boletales) reveals a divergence of the mating type B locus.</title>
        <authorList>
            <consortium name="DOE Joint Genome Institute"/>
            <person name="Mujic A.B."/>
            <person name="Kuo A."/>
            <person name="Tritt A."/>
            <person name="Lipzen A."/>
            <person name="Chen C."/>
            <person name="Johnson J."/>
            <person name="Sharma A."/>
            <person name="Barry K."/>
            <person name="Grigoriev I.V."/>
            <person name="Spatafora J.W."/>
        </authorList>
    </citation>
    <scope>NUCLEOTIDE SEQUENCE [LARGE SCALE GENOMIC DNA]</scope>
    <source>
        <strain evidence="1 2">AM-OR11-026</strain>
    </source>
</reference>
<dbReference type="InParanoid" id="A0A1B7MED4"/>
<evidence type="ECO:0000313" key="2">
    <source>
        <dbReference type="Proteomes" id="UP000092154"/>
    </source>
</evidence>
<dbReference type="OrthoDB" id="2693142at2759"/>
<accession>A0A1B7MED4</accession>
<gene>
    <name evidence="1" type="ORF">K503DRAFT_806517</name>
</gene>
<evidence type="ECO:0000313" key="1">
    <source>
        <dbReference type="EMBL" id="OAX30962.1"/>
    </source>
</evidence>
<organism evidence="1 2">
    <name type="scientific">Rhizopogon vinicolor AM-OR11-026</name>
    <dbReference type="NCBI Taxonomy" id="1314800"/>
    <lineage>
        <taxon>Eukaryota</taxon>
        <taxon>Fungi</taxon>
        <taxon>Dikarya</taxon>
        <taxon>Basidiomycota</taxon>
        <taxon>Agaricomycotina</taxon>
        <taxon>Agaricomycetes</taxon>
        <taxon>Agaricomycetidae</taxon>
        <taxon>Boletales</taxon>
        <taxon>Suillineae</taxon>
        <taxon>Rhizopogonaceae</taxon>
        <taxon>Rhizopogon</taxon>
    </lineage>
</organism>
<dbReference type="AlphaFoldDB" id="A0A1B7MED4"/>
<dbReference type="EMBL" id="KV449726">
    <property type="protein sequence ID" value="OAX30962.1"/>
    <property type="molecule type" value="Genomic_DNA"/>
</dbReference>
<sequence length="132" mass="14476">MAILSGVQLVQFWHCTGGEGGRLEFPCEECQVGPGDEGLCVGDLPAAAPFEVYVDGEVADEMDEYGYSGLDQVVNEGDENEEMKDDENVHRQTALMSDKHNFAAAGSQTIDWLRVFDSHHLTVRDISDLAEP</sequence>
<name>A0A1B7MED4_9AGAM</name>
<dbReference type="Proteomes" id="UP000092154">
    <property type="component" value="Unassembled WGS sequence"/>
</dbReference>
<protein>
    <submittedName>
        <fullName evidence="1">Uncharacterized protein</fullName>
    </submittedName>
</protein>
<proteinExistence type="predicted"/>
<keyword evidence="2" id="KW-1185">Reference proteome</keyword>